<reference evidence="1 2" key="1">
    <citation type="submission" date="2018-08" db="EMBL/GenBank/DDBJ databases">
        <authorList>
            <person name="Laetsch R D."/>
            <person name="Stevens L."/>
            <person name="Kumar S."/>
            <person name="Blaxter L. M."/>
        </authorList>
    </citation>
    <scope>NUCLEOTIDE SEQUENCE [LARGE SCALE GENOMIC DNA]</scope>
</reference>
<dbReference type="Proteomes" id="UP000276991">
    <property type="component" value="Unassembled WGS sequence"/>
</dbReference>
<organism evidence="1 2">
    <name type="scientific">Acanthocheilonema viteae</name>
    <name type="common">Filarial nematode worm</name>
    <name type="synonym">Dipetalonema viteae</name>
    <dbReference type="NCBI Taxonomy" id="6277"/>
    <lineage>
        <taxon>Eukaryota</taxon>
        <taxon>Metazoa</taxon>
        <taxon>Ecdysozoa</taxon>
        <taxon>Nematoda</taxon>
        <taxon>Chromadorea</taxon>
        <taxon>Rhabditida</taxon>
        <taxon>Spirurina</taxon>
        <taxon>Spiruromorpha</taxon>
        <taxon>Filarioidea</taxon>
        <taxon>Onchocercidae</taxon>
        <taxon>Acanthocheilonema</taxon>
    </lineage>
</organism>
<gene>
    <name evidence="1" type="ORF">NAV_LOCUS7067</name>
</gene>
<dbReference type="AlphaFoldDB" id="A0A498SKB1"/>
<accession>A0A498SKB1</accession>
<name>A0A498SKB1_ACAVI</name>
<protein>
    <submittedName>
        <fullName evidence="1">Uncharacterized protein</fullName>
    </submittedName>
</protein>
<keyword evidence="2" id="KW-1185">Reference proteome</keyword>
<evidence type="ECO:0000313" key="1">
    <source>
        <dbReference type="EMBL" id="VBB32276.1"/>
    </source>
</evidence>
<proteinExistence type="predicted"/>
<feature type="non-terminal residue" evidence="1">
    <location>
        <position position="55"/>
    </location>
</feature>
<dbReference type="OrthoDB" id="5843337at2759"/>
<dbReference type="STRING" id="6277.A0A498SKB1"/>
<evidence type="ECO:0000313" key="2">
    <source>
        <dbReference type="Proteomes" id="UP000276991"/>
    </source>
</evidence>
<sequence length="55" mass="5850">MAVPIGQSAAQTSQLHAFPALVKSNGYRKKRNNAYGDEAVPPVTNIAVPMEIPAE</sequence>
<dbReference type="EMBL" id="UPTC01001631">
    <property type="protein sequence ID" value="VBB32276.1"/>
    <property type="molecule type" value="Genomic_DNA"/>
</dbReference>